<proteinExistence type="inferred from homology"/>
<evidence type="ECO:0000256" key="1">
    <source>
        <dbReference type="ARBA" id="ARBA00006484"/>
    </source>
</evidence>
<comment type="similarity">
    <text evidence="1">Belongs to the short-chain dehydrogenases/reductases (SDR) family.</text>
</comment>
<dbReference type="InterPro" id="IPR002347">
    <property type="entry name" value="SDR_fam"/>
</dbReference>
<dbReference type="STRING" id="68775.A0A5C3MH24"/>
<dbReference type="PRINTS" id="PR00081">
    <property type="entry name" value="GDHRDH"/>
</dbReference>
<dbReference type="InterPro" id="IPR036291">
    <property type="entry name" value="NAD(P)-bd_dom_sf"/>
</dbReference>
<dbReference type="PANTHER" id="PTHR43976:SF16">
    <property type="entry name" value="SHORT-CHAIN DEHYDROGENASE_REDUCTASE FAMILY PROTEIN"/>
    <property type="match status" value="1"/>
</dbReference>
<dbReference type="InterPro" id="IPR051911">
    <property type="entry name" value="SDR_oxidoreductase"/>
</dbReference>
<keyword evidence="4" id="KW-1185">Reference proteome</keyword>
<evidence type="ECO:0000313" key="4">
    <source>
        <dbReference type="Proteomes" id="UP000308652"/>
    </source>
</evidence>
<dbReference type="Proteomes" id="UP000308652">
    <property type="component" value="Unassembled WGS sequence"/>
</dbReference>
<dbReference type="PANTHER" id="PTHR43976">
    <property type="entry name" value="SHORT CHAIN DEHYDROGENASE"/>
    <property type="match status" value="1"/>
</dbReference>
<gene>
    <name evidence="3" type="ORF">BDQ12DRAFT_704095</name>
</gene>
<dbReference type="OrthoDB" id="1274115at2759"/>
<dbReference type="Pfam" id="PF00106">
    <property type="entry name" value="adh_short"/>
    <property type="match status" value="1"/>
</dbReference>
<evidence type="ECO:0000256" key="2">
    <source>
        <dbReference type="ARBA" id="ARBA00023002"/>
    </source>
</evidence>
<evidence type="ECO:0000313" key="3">
    <source>
        <dbReference type="EMBL" id="TFK40451.1"/>
    </source>
</evidence>
<reference evidence="3 4" key="1">
    <citation type="journal article" date="2019" name="Nat. Ecol. Evol.">
        <title>Megaphylogeny resolves global patterns of mushroom evolution.</title>
        <authorList>
            <person name="Varga T."/>
            <person name="Krizsan K."/>
            <person name="Foldi C."/>
            <person name="Dima B."/>
            <person name="Sanchez-Garcia M."/>
            <person name="Sanchez-Ramirez S."/>
            <person name="Szollosi G.J."/>
            <person name="Szarkandi J.G."/>
            <person name="Papp V."/>
            <person name="Albert L."/>
            <person name="Andreopoulos W."/>
            <person name="Angelini C."/>
            <person name="Antonin V."/>
            <person name="Barry K.W."/>
            <person name="Bougher N.L."/>
            <person name="Buchanan P."/>
            <person name="Buyck B."/>
            <person name="Bense V."/>
            <person name="Catcheside P."/>
            <person name="Chovatia M."/>
            <person name="Cooper J."/>
            <person name="Damon W."/>
            <person name="Desjardin D."/>
            <person name="Finy P."/>
            <person name="Geml J."/>
            <person name="Haridas S."/>
            <person name="Hughes K."/>
            <person name="Justo A."/>
            <person name="Karasinski D."/>
            <person name="Kautmanova I."/>
            <person name="Kiss B."/>
            <person name="Kocsube S."/>
            <person name="Kotiranta H."/>
            <person name="LaButti K.M."/>
            <person name="Lechner B.E."/>
            <person name="Liimatainen K."/>
            <person name="Lipzen A."/>
            <person name="Lukacs Z."/>
            <person name="Mihaltcheva S."/>
            <person name="Morgado L.N."/>
            <person name="Niskanen T."/>
            <person name="Noordeloos M.E."/>
            <person name="Ohm R.A."/>
            <person name="Ortiz-Santana B."/>
            <person name="Ovrebo C."/>
            <person name="Racz N."/>
            <person name="Riley R."/>
            <person name="Savchenko A."/>
            <person name="Shiryaev A."/>
            <person name="Soop K."/>
            <person name="Spirin V."/>
            <person name="Szebenyi C."/>
            <person name="Tomsovsky M."/>
            <person name="Tulloss R.E."/>
            <person name="Uehling J."/>
            <person name="Grigoriev I.V."/>
            <person name="Vagvolgyi C."/>
            <person name="Papp T."/>
            <person name="Martin F.M."/>
            <person name="Miettinen O."/>
            <person name="Hibbett D.S."/>
            <person name="Nagy L.G."/>
        </authorList>
    </citation>
    <scope>NUCLEOTIDE SEQUENCE [LARGE SCALE GENOMIC DNA]</scope>
    <source>
        <strain evidence="3 4">CBS 166.37</strain>
    </source>
</reference>
<protein>
    <submittedName>
        <fullName evidence="3">NAD(P)-binding protein</fullName>
    </submittedName>
</protein>
<name>A0A5C3MH24_9AGAR</name>
<dbReference type="Gene3D" id="3.40.50.720">
    <property type="entry name" value="NAD(P)-binding Rossmann-like Domain"/>
    <property type="match status" value="1"/>
</dbReference>
<keyword evidence="2" id="KW-0560">Oxidoreductase</keyword>
<organism evidence="3 4">
    <name type="scientific">Crucibulum laeve</name>
    <dbReference type="NCBI Taxonomy" id="68775"/>
    <lineage>
        <taxon>Eukaryota</taxon>
        <taxon>Fungi</taxon>
        <taxon>Dikarya</taxon>
        <taxon>Basidiomycota</taxon>
        <taxon>Agaricomycotina</taxon>
        <taxon>Agaricomycetes</taxon>
        <taxon>Agaricomycetidae</taxon>
        <taxon>Agaricales</taxon>
        <taxon>Agaricineae</taxon>
        <taxon>Nidulariaceae</taxon>
        <taxon>Crucibulum</taxon>
    </lineage>
</organism>
<dbReference type="GO" id="GO:0016491">
    <property type="term" value="F:oxidoreductase activity"/>
    <property type="evidence" value="ECO:0007669"/>
    <property type="project" value="UniProtKB-KW"/>
</dbReference>
<accession>A0A5C3MH24</accession>
<dbReference type="EMBL" id="ML213596">
    <property type="protein sequence ID" value="TFK40451.1"/>
    <property type="molecule type" value="Genomic_DNA"/>
</dbReference>
<sequence>MVRVWFITGASSSLGRALIKVILRNGDIAVATLRNPSDLADLSTPANADRLLVLIGDVTQPEDISAVFTKTIEAFGHCDIVFNSAGRGLISEAESTTEKEARKMFEVNFWGAANVSREAIRVFREANPPGCGGRLLNVSSGAGFVGGPAVGYYSARSLEGLTESLAKEMNPAWNVKISILEPGQFAVHPRTRNNVVLPTIPAYKDPALPSQKMRQWFAAAPMVDDVNLVAERIFEFAGIVEPPLRWPIGAATVAGIRMKVNHVAEELDAFESWSNDLTVRRTQSDSRS</sequence>
<dbReference type="SUPFAM" id="SSF51735">
    <property type="entry name" value="NAD(P)-binding Rossmann-fold domains"/>
    <property type="match status" value="1"/>
</dbReference>
<dbReference type="AlphaFoldDB" id="A0A5C3MH24"/>